<proteinExistence type="predicted"/>
<dbReference type="EMBL" id="CP032412">
    <property type="protein sequence ID" value="AYB42074.1"/>
    <property type="molecule type" value="Genomic_DNA"/>
</dbReference>
<keyword evidence="3" id="KW-1185">Reference proteome</keyword>
<keyword evidence="1" id="KW-0812">Transmembrane</keyword>
<evidence type="ECO:0000313" key="2">
    <source>
        <dbReference type="EMBL" id="AYB42074.1"/>
    </source>
</evidence>
<sequence length="238" mass="27192">MIPYYIIGLQEGEDLRMGRNLKKLLLLGLIVLSVGGMSACGGSGLSENEREQIVNQVEKLETAEYKLLHFQMDYPAYWAEVDGIVSESYMQAMSDRIIFGYNEKEYRASDMLEMSAEEYEKHKEHMRGLVKSMGMNEEKSSIRISDPYKSEQSGEVFIYASESRELKGKTLTQMNRRYSLGKTEGAWIITAVEQDKVTIGSDETETDAEAKLDALKYRTHEGADVQYRNNILTFKGWE</sequence>
<dbReference type="KEGG" id="plw:D5F53_01690"/>
<dbReference type="Proteomes" id="UP000266552">
    <property type="component" value="Chromosome"/>
</dbReference>
<protein>
    <submittedName>
        <fullName evidence="2">Uncharacterized protein</fullName>
    </submittedName>
</protein>
<evidence type="ECO:0000256" key="1">
    <source>
        <dbReference type="SAM" id="Phobius"/>
    </source>
</evidence>
<keyword evidence="1" id="KW-1133">Transmembrane helix</keyword>
<accession>A0A385THH1</accession>
<feature type="transmembrane region" description="Helical" evidence="1">
    <location>
        <begin position="24"/>
        <end position="45"/>
    </location>
</feature>
<reference evidence="2 3" key="1">
    <citation type="submission" date="2018-09" db="EMBL/GenBank/DDBJ databases">
        <title>Genome Sequence of Paenibacillus lautus Strain E7593-69, Azo Dye-Degrading Bacteria, Isolated from Commercial Tattoo Inks.</title>
        <authorList>
            <person name="Nho S.W."/>
            <person name="Kim S.-J."/>
            <person name="Kweon O."/>
            <person name="Cerniglia C.E."/>
        </authorList>
    </citation>
    <scope>NUCLEOTIDE SEQUENCE [LARGE SCALE GENOMIC DNA]</scope>
    <source>
        <strain evidence="2 3">E7593-69</strain>
    </source>
</reference>
<gene>
    <name evidence="2" type="ORF">D5F53_01690</name>
</gene>
<organism evidence="2 3">
    <name type="scientific">Paenibacillus lautus</name>
    <name type="common">Bacillus lautus</name>
    <dbReference type="NCBI Taxonomy" id="1401"/>
    <lineage>
        <taxon>Bacteria</taxon>
        <taxon>Bacillati</taxon>
        <taxon>Bacillota</taxon>
        <taxon>Bacilli</taxon>
        <taxon>Bacillales</taxon>
        <taxon>Paenibacillaceae</taxon>
        <taxon>Paenibacillus</taxon>
    </lineage>
</organism>
<keyword evidence="1" id="KW-0472">Membrane</keyword>
<dbReference type="AlphaFoldDB" id="A0A385THH1"/>
<name>A0A385THH1_PAELA</name>
<evidence type="ECO:0000313" key="3">
    <source>
        <dbReference type="Proteomes" id="UP000266552"/>
    </source>
</evidence>